<dbReference type="EMBL" id="JBHSWI010000001">
    <property type="protein sequence ID" value="MFC6646528.1"/>
    <property type="molecule type" value="Genomic_DNA"/>
</dbReference>
<proteinExistence type="predicted"/>
<dbReference type="SUPFAM" id="SSF63825">
    <property type="entry name" value="YWTD domain"/>
    <property type="match status" value="1"/>
</dbReference>
<dbReference type="InterPro" id="IPR050778">
    <property type="entry name" value="Cueball_EGF_LRP_Nidogen"/>
</dbReference>
<accession>A0ABW1ZCE6</accession>
<dbReference type="PANTHER" id="PTHR46513">
    <property type="entry name" value="VITELLOGENIN RECEPTOR-LIKE PROTEIN-RELATED-RELATED"/>
    <property type="match status" value="1"/>
</dbReference>
<evidence type="ECO:0000313" key="2">
    <source>
        <dbReference type="Proteomes" id="UP001596391"/>
    </source>
</evidence>
<dbReference type="Gene3D" id="2.120.10.30">
    <property type="entry name" value="TolB, C-terminal domain"/>
    <property type="match status" value="2"/>
</dbReference>
<reference evidence="2" key="1">
    <citation type="journal article" date="2019" name="Int. J. Syst. Evol. Microbiol.">
        <title>The Global Catalogue of Microorganisms (GCM) 10K type strain sequencing project: providing services to taxonomists for standard genome sequencing and annotation.</title>
        <authorList>
            <consortium name="The Broad Institute Genomics Platform"/>
            <consortium name="The Broad Institute Genome Sequencing Center for Infectious Disease"/>
            <person name="Wu L."/>
            <person name="Ma J."/>
        </authorList>
    </citation>
    <scope>NUCLEOTIDE SEQUENCE [LARGE SCALE GENOMIC DNA]</scope>
    <source>
        <strain evidence="2">CGMCC 1.16026</strain>
    </source>
</reference>
<sequence length="297" mass="32697">MKTQSIGKLFILVARPPKLITMQSDGSDVQDLLADAHDTPDGIAVDAKNGFVYWTNMGANFAENDGYIQRMRLDDSNIETLIKPGQTYTPKQLVLDLPNDKMYWSDREGMRVMRANLDGSHIEVLVKTGSSDADRLDETRHCVGVAIDTKSKHIYWTQKGPPNGGKGRIFRAGLELPQGEEPAKRSDVELLFDQLPEPIDLELDDTSEYLYWTDRGDPPTGNSLNRAKLLPQLGGHEVLAVGLAEGIGIARAASHNAIFTSDLGGFIKRFNGPDFTTAEVIAELKQPLTGIAFQEMA</sequence>
<dbReference type="InterPro" id="IPR000033">
    <property type="entry name" value="LDLR_classB_rpt"/>
</dbReference>
<dbReference type="RefSeq" id="WP_263370187.1">
    <property type="nucleotide sequence ID" value="NZ_JAGSYD010000001.1"/>
</dbReference>
<gene>
    <name evidence="1" type="ORF">ACFQBQ_13205</name>
</gene>
<protein>
    <submittedName>
        <fullName evidence="1">DUF5050 domain-containing protein</fullName>
    </submittedName>
</protein>
<evidence type="ECO:0000313" key="1">
    <source>
        <dbReference type="EMBL" id="MFC6646528.1"/>
    </source>
</evidence>
<organism evidence="1 2">
    <name type="scientific">Granulicella cerasi</name>
    <dbReference type="NCBI Taxonomy" id="741063"/>
    <lineage>
        <taxon>Bacteria</taxon>
        <taxon>Pseudomonadati</taxon>
        <taxon>Acidobacteriota</taxon>
        <taxon>Terriglobia</taxon>
        <taxon>Terriglobales</taxon>
        <taxon>Acidobacteriaceae</taxon>
        <taxon>Granulicella</taxon>
    </lineage>
</organism>
<dbReference type="InterPro" id="IPR011042">
    <property type="entry name" value="6-blade_b-propeller_TolB-like"/>
</dbReference>
<dbReference type="SMART" id="SM00135">
    <property type="entry name" value="LY"/>
    <property type="match status" value="4"/>
</dbReference>
<dbReference type="Proteomes" id="UP001596391">
    <property type="component" value="Unassembled WGS sequence"/>
</dbReference>
<name>A0ABW1ZCE6_9BACT</name>
<comment type="caution">
    <text evidence="1">The sequence shown here is derived from an EMBL/GenBank/DDBJ whole genome shotgun (WGS) entry which is preliminary data.</text>
</comment>
<dbReference type="PANTHER" id="PTHR46513:SF13">
    <property type="entry name" value="EGF-LIKE DOMAIN-CONTAINING PROTEIN"/>
    <property type="match status" value="1"/>
</dbReference>
<keyword evidence="2" id="KW-1185">Reference proteome</keyword>